<keyword evidence="7" id="KW-1185">Reference proteome</keyword>
<dbReference type="PANTHER" id="PTHR30126:SF64">
    <property type="entry name" value="HTH-TYPE TRANSCRIPTIONAL REGULATOR CITR"/>
    <property type="match status" value="1"/>
</dbReference>
<evidence type="ECO:0000313" key="6">
    <source>
        <dbReference type="EMBL" id="MBU5668850.1"/>
    </source>
</evidence>
<comment type="caution">
    <text evidence="6">The sequence shown here is derived from an EMBL/GenBank/DDBJ whole genome shotgun (WGS) entry which is preliminary data.</text>
</comment>
<evidence type="ECO:0000259" key="5">
    <source>
        <dbReference type="PROSITE" id="PS50931"/>
    </source>
</evidence>
<evidence type="ECO:0000256" key="1">
    <source>
        <dbReference type="ARBA" id="ARBA00009437"/>
    </source>
</evidence>
<name>A0ABS6FHZ1_9FIRM</name>
<dbReference type="InterPro" id="IPR005119">
    <property type="entry name" value="LysR_subst-bd"/>
</dbReference>
<evidence type="ECO:0000313" key="7">
    <source>
        <dbReference type="Proteomes" id="UP000783742"/>
    </source>
</evidence>
<gene>
    <name evidence="6" type="ORF">KQI68_03245</name>
</gene>
<accession>A0ABS6FHZ1</accession>
<evidence type="ECO:0000256" key="2">
    <source>
        <dbReference type="ARBA" id="ARBA00023015"/>
    </source>
</evidence>
<comment type="similarity">
    <text evidence="1">Belongs to the LysR transcriptional regulatory family.</text>
</comment>
<protein>
    <submittedName>
        <fullName evidence="6">LysR family transcriptional regulator</fullName>
    </submittedName>
</protein>
<evidence type="ECO:0000256" key="4">
    <source>
        <dbReference type="ARBA" id="ARBA00023163"/>
    </source>
</evidence>
<dbReference type="Pfam" id="PF00126">
    <property type="entry name" value="HTH_1"/>
    <property type="match status" value="1"/>
</dbReference>
<keyword evidence="4" id="KW-0804">Transcription</keyword>
<dbReference type="Proteomes" id="UP000783742">
    <property type="component" value="Unassembled WGS sequence"/>
</dbReference>
<reference evidence="6 7" key="1">
    <citation type="submission" date="2021-06" db="EMBL/GenBank/DDBJ databases">
        <authorList>
            <person name="Sun Q."/>
            <person name="Li D."/>
        </authorList>
    </citation>
    <scope>NUCLEOTIDE SEQUENCE [LARGE SCALE GENOMIC DNA]</scope>
    <source>
        <strain evidence="6 7">MSJ-1</strain>
    </source>
</reference>
<dbReference type="RefSeq" id="WP_216548692.1">
    <property type="nucleotide sequence ID" value="NZ_JAHLQO010000002.1"/>
</dbReference>
<dbReference type="PANTHER" id="PTHR30126">
    <property type="entry name" value="HTH-TYPE TRANSCRIPTIONAL REGULATOR"/>
    <property type="match status" value="1"/>
</dbReference>
<dbReference type="PROSITE" id="PS50931">
    <property type="entry name" value="HTH_LYSR"/>
    <property type="match status" value="1"/>
</dbReference>
<proteinExistence type="inferred from homology"/>
<keyword evidence="3" id="KW-0238">DNA-binding</keyword>
<dbReference type="InterPro" id="IPR000847">
    <property type="entry name" value="LysR_HTH_N"/>
</dbReference>
<organism evidence="6 7">
    <name type="scientific">Peptoniphilus ovalis</name>
    <dbReference type="NCBI Taxonomy" id="2841503"/>
    <lineage>
        <taxon>Bacteria</taxon>
        <taxon>Bacillati</taxon>
        <taxon>Bacillota</taxon>
        <taxon>Tissierellia</taxon>
        <taxon>Tissierellales</taxon>
        <taxon>Peptoniphilaceae</taxon>
        <taxon>Peptoniphilus</taxon>
    </lineage>
</organism>
<keyword evidence="2" id="KW-0805">Transcription regulation</keyword>
<sequence>MLDFRIKTFLTVCHYMNFTRAAEELSLTQPAVSGHIKHLEEYYGTDLFKRDKKHLALTEEGNILYLYLKSMSNDETKIKNLIGNSNKNKKSISLGLTRTIGEFTIFNRLIDFIAKEKERDFYIYYKNTTDILEDLDNGNIDFAFVEGFLRGQNYYVEKFKNEDYICVANKKHDFKNKIHRLKDLLDERIIVREEGSGTLAFLQNLLNMQNLSVNDFKNIIQVNNMHAIVELLKSNSGISFLFESAVKDLLEDGTIIKVELEDFKVSHDFSFICNKNSIFIDEYLGIFKKFLL</sequence>
<dbReference type="EMBL" id="JAHLQO010000002">
    <property type="protein sequence ID" value="MBU5668850.1"/>
    <property type="molecule type" value="Genomic_DNA"/>
</dbReference>
<dbReference type="Pfam" id="PF03466">
    <property type="entry name" value="LysR_substrate"/>
    <property type="match status" value="1"/>
</dbReference>
<evidence type="ECO:0000256" key="3">
    <source>
        <dbReference type="ARBA" id="ARBA00023125"/>
    </source>
</evidence>
<feature type="domain" description="HTH lysR-type" evidence="5">
    <location>
        <begin position="1"/>
        <end position="58"/>
    </location>
</feature>